<accession>A0A1I5HJC8</accession>
<dbReference type="Proteomes" id="UP000183642">
    <property type="component" value="Unassembled WGS sequence"/>
</dbReference>
<name>A0A1I5HJC8_9ACTN</name>
<gene>
    <name evidence="1" type="ORF">SAMN05660359_03797</name>
</gene>
<reference evidence="2" key="1">
    <citation type="submission" date="2016-10" db="EMBL/GenBank/DDBJ databases">
        <authorList>
            <person name="Varghese N."/>
            <person name="Submissions S."/>
        </authorList>
    </citation>
    <scope>NUCLEOTIDE SEQUENCE [LARGE SCALE GENOMIC DNA]</scope>
    <source>
        <strain evidence="2">DSM 43161</strain>
    </source>
</reference>
<evidence type="ECO:0000313" key="2">
    <source>
        <dbReference type="Proteomes" id="UP000183642"/>
    </source>
</evidence>
<dbReference type="OrthoDB" id="530515at2"/>
<evidence type="ECO:0000313" key="1">
    <source>
        <dbReference type="EMBL" id="SFO48375.1"/>
    </source>
</evidence>
<proteinExistence type="predicted"/>
<sequence>MSSIVITDDVLTVRPSALERVAGLFGEQVVDRSAVTAVEVVDDGLGAARGLRAPGLAIPGRRRVGTWRGRGVRRLVDVRRGQPALRIRLRGHRYDELLIGADAAEALAERLRPQP</sequence>
<dbReference type="EMBL" id="FOWE01000009">
    <property type="protein sequence ID" value="SFO48375.1"/>
    <property type="molecule type" value="Genomic_DNA"/>
</dbReference>
<dbReference type="RefSeq" id="WP_075015065.1">
    <property type="nucleotide sequence ID" value="NZ_FOWE01000009.1"/>
</dbReference>
<dbReference type="AlphaFoldDB" id="A0A1I5HJC8"/>
<protein>
    <submittedName>
        <fullName evidence="1">Uncharacterized protein</fullName>
    </submittedName>
</protein>
<keyword evidence="2" id="KW-1185">Reference proteome</keyword>
<organism evidence="1 2">
    <name type="scientific">Geodermatophilus obscurus</name>
    <dbReference type="NCBI Taxonomy" id="1861"/>
    <lineage>
        <taxon>Bacteria</taxon>
        <taxon>Bacillati</taxon>
        <taxon>Actinomycetota</taxon>
        <taxon>Actinomycetes</taxon>
        <taxon>Geodermatophilales</taxon>
        <taxon>Geodermatophilaceae</taxon>
        <taxon>Geodermatophilus</taxon>
    </lineage>
</organism>